<dbReference type="InterPro" id="IPR005704">
    <property type="entry name" value="Ribosomal_uS3_bac-typ"/>
</dbReference>
<dbReference type="Pfam" id="PF00189">
    <property type="entry name" value="Ribosomal_S3_C"/>
    <property type="match status" value="1"/>
</dbReference>
<dbReference type="EMBL" id="PFAZ01000001">
    <property type="protein sequence ID" value="PIR89337.1"/>
    <property type="molecule type" value="Genomic_DNA"/>
</dbReference>
<keyword evidence="3 8" id="KW-0694">RNA-binding</keyword>
<dbReference type="Proteomes" id="UP000231157">
    <property type="component" value="Unassembled WGS sequence"/>
</dbReference>
<dbReference type="SUPFAM" id="SSF54814">
    <property type="entry name" value="Prokaryotic type KH domain (KH-domain type II)"/>
    <property type="match status" value="1"/>
</dbReference>
<keyword evidence="5 8" id="KW-0687">Ribonucleoprotein</keyword>
<dbReference type="PANTHER" id="PTHR11760:SF19">
    <property type="entry name" value="SMALL RIBOSOMAL SUBUNIT PROTEIN US3C"/>
    <property type="match status" value="1"/>
</dbReference>
<gene>
    <name evidence="8" type="primary">rpsC</name>
    <name evidence="10" type="ORF">COU07_00350</name>
</gene>
<feature type="domain" description="KH type-2" evidence="9">
    <location>
        <begin position="38"/>
        <end position="119"/>
    </location>
</feature>
<organism evidence="10 11">
    <name type="scientific">Candidatus Harrisonbacteria bacterium CG10_big_fil_rev_8_21_14_0_10_40_38</name>
    <dbReference type="NCBI Taxonomy" id="1974583"/>
    <lineage>
        <taxon>Bacteria</taxon>
        <taxon>Candidatus Harrisoniibacteriota</taxon>
    </lineage>
</organism>
<dbReference type="InterPro" id="IPR036419">
    <property type="entry name" value="Ribosomal_S3_C_sf"/>
</dbReference>
<dbReference type="HAMAP" id="MF_01309_B">
    <property type="entry name" value="Ribosomal_uS3_B"/>
    <property type="match status" value="1"/>
</dbReference>
<dbReference type="GO" id="GO:0003729">
    <property type="term" value="F:mRNA binding"/>
    <property type="evidence" value="ECO:0007669"/>
    <property type="project" value="UniProtKB-UniRule"/>
</dbReference>
<reference evidence="11" key="1">
    <citation type="submission" date="2017-09" db="EMBL/GenBank/DDBJ databases">
        <title>Depth-based differentiation of microbial function through sediment-hosted aquifers and enrichment of novel symbionts in the deep terrestrial subsurface.</title>
        <authorList>
            <person name="Probst A.J."/>
            <person name="Ladd B."/>
            <person name="Jarett J.K."/>
            <person name="Geller-Mcgrath D.E."/>
            <person name="Sieber C.M.K."/>
            <person name="Emerson J.B."/>
            <person name="Anantharaman K."/>
            <person name="Thomas B.C."/>
            <person name="Malmstrom R."/>
            <person name="Stieglmeier M."/>
            <person name="Klingl A."/>
            <person name="Woyke T."/>
            <person name="Ryan C.M."/>
            <person name="Banfield J.F."/>
        </authorList>
    </citation>
    <scope>NUCLEOTIDE SEQUENCE [LARGE SCALE GENOMIC DNA]</scope>
</reference>
<protein>
    <recommendedName>
        <fullName evidence="7 8">Small ribosomal subunit protein uS3</fullName>
    </recommendedName>
</protein>
<dbReference type="InterPro" id="IPR015946">
    <property type="entry name" value="KH_dom-like_a/b"/>
</dbReference>
<evidence type="ECO:0000259" key="9">
    <source>
        <dbReference type="PROSITE" id="PS50823"/>
    </source>
</evidence>
<keyword evidence="2 8" id="KW-0699">rRNA-binding</keyword>
<evidence type="ECO:0000256" key="2">
    <source>
        <dbReference type="ARBA" id="ARBA00022730"/>
    </source>
</evidence>
<evidence type="ECO:0000256" key="8">
    <source>
        <dbReference type="HAMAP-Rule" id="MF_01309"/>
    </source>
</evidence>
<sequence>MGQKINPISLRLGIIGSWRSRWWPKTSYKNQLEEDMFIRDIIKIKAKQAGIIKIDIERTADNAYKIFLKVARPGIVIGRGGQGVADLTKAVEKKLSGLFTQRKDRKQSFSVNITVEEMKRSEISSAYVAQSIAWDIEKRMPARRVLKRYIGLVMQNREAQGVKIKLSGRINGAEIARQESLSAGKLPLQTLRANIDYSEATSFNTYGTIGIKVWIYKGEVFGDDKI</sequence>
<dbReference type="GO" id="GO:0006412">
    <property type="term" value="P:translation"/>
    <property type="evidence" value="ECO:0007669"/>
    <property type="project" value="UniProtKB-UniRule"/>
</dbReference>
<accession>A0A2H0USH8</accession>
<dbReference type="Gene3D" id="3.30.1140.32">
    <property type="entry name" value="Ribosomal protein S3, C-terminal domain"/>
    <property type="match status" value="1"/>
</dbReference>
<dbReference type="InterPro" id="IPR004044">
    <property type="entry name" value="KH_dom_type_2"/>
</dbReference>
<comment type="similarity">
    <text evidence="1 8">Belongs to the universal ribosomal protein uS3 family.</text>
</comment>
<evidence type="ECO:0000256" key="6">
    <source>
        <dbReference type="ARBA" id="ARBA00024998"/>
    </source>
</evidence>
<dbReference type="InterPro" id="IPR001351">
    <property type="entry name" value="Ribosomal_uS3_C"/>
</dbReference>
<dbReference type="CDD" id="cd02412">
    <property type="entry name" value="KH-II_30S_S3"/>
    <property type="match status" value="1"/>
</dbReference>
<dbReference type="FunFam" id="3.30.300.20:FF:000001">
    <property type="entry name" value="30S ribosomal protein S3"/>
    <property type="match status" value="1"/>
</dbReference>
<keyword evidence="4 8" id="KW-0689">Ribosomal protein</keyword>
<dbReference type="InterPro" id="IPR009019">
    <property type="entry name" value="KH_sf_prok-type"/>
</dbReference>
<dbReference type="Gene3D" id="3.30.300.20">
    <property type="match status" value="1"/>
</dbReference>
<dbReference type="GO" id="GO:0022627">
    <property type="term" value="C:cytosolic small ribosomal subunit"/>
    <property type="evidence" value="ECO:0007669"/>
    <property type="project" value="TreeGrafter"/>
</dbReference>
<dbReference type="SUPFAM" id="SSF54821">
    <property type="entry name" value="Ribosomal protein S3 C-terminal domain"/>
    <property type="match status" value="1"/>
</dbReference>
<evidence type="ECO:0000256" key="7">
    <source>
        <dbReference type="ARBA" id="ARBA00035257"/>
    </source>
</evidence>
<evidence type="ECO:0000313" key="10">
    <source>
        <dbReference type="EMBL" id="PIR89337.1"/>
    </source>
</evidence>
<comment type="function">
    <text evidence="6 8">Binds the lower part of the 30S subunit head. Binds mRNA in the 70S ribosome, positioning it for translation.</text>
</comment>
<dbReference type="NCBIfam" id="TIGR01009">
    <property type="entry name" value="rpsC_bact"/>
    <property type="match status" value="1"/>
</dbReference>
<comment type="caution">
    <text evidence="10">The sequence shown here is derived from an EMBL/GenBank/DDBJ whole genome shotgun (WGS) entry which is preliminary data.</text>
</comment>
<dbReference type="AlphaFoldDB" id="A0A2H0USH8"/>
<dbReference type="GO" id="GO:0019843">
    <property type="term" value="F:rRNA binding"/>
    <property type="evidence" value="ECO:0007669"/>
    <property type="project" value="UniProtKB-UniRule"/>
</dbReference>
<evidence type="ECO:0000313" key="11">
    <source>
        <dbReference type="Proteomes" id="UP000231157"/>
    </source>
</evidence>
<dbReference type="PROSITE" id="PS50823">
    <property type="entry name" value="KH_TYPE_2"/>
    <property type="match status" value="1"/>
</dbReference>
<dbReference type="GO" id="GO:0003735">
    <property type="term" value="F:structural constituent of ribosome"/>
    <property type="evidence" value="ECO:0007669"/>
    <property type="project" value="InterPro"/>
</dbReference>
<proteinExistence type="inferred from homology"/>
<evidence type="ECO:0000256" key="5">
    <source>
        <dbReference type="ARBA" id="ARBA00023274"/>
    </source>
</evidence>
<evidence type="ECO:0000256" key="3">
    <source>
        <dbReference type="ARBA" id="ARBA00022884"/>
    </source>
</evidence>
<evidence type="ECO:0000256" key="4">
    <source>
        <dbReference type="ARBA" id="ARBA00022980"/>
    </source>
</evidence>
<comment type="subunit">
    <text evidence="8">Part of the 30S ribosomal subunit. Forms a tight complex with proteins S10 and S14.</text>
</comment>
<dbReference type="PANTHER" id="PTHR11760">
    <property type="entry name" value="30S/40S RIBOSOMAL PROTEIN S3"/>
    <property type="match status" value="1"/>
</dbReference>
<name>A0A2H0USH8_9BACT</name>
<dbReference type="InterPro" id="IPR057258">
    <property type="entry name" value="Ribosomal_uS3"/>
</dbReference>
<evidence type="ECO:0000256" key="1">
    <source>
        <dbReference type="ARBA" id="ARBA00010761"/>
    </source>
</evidence>
<dbReference type="Pfam" id="PF07650">
    <property type="entry name" value="KH_2"/>
    <property type="match status" value="1"/>
</dbReference>